<name>A0A640S1S6_9ACTN</name>
<evidence type="ECO:0000313" key="3">
    <source>
        <dbReference type="Proteomes" id="UP000435837"/>
    </source>
</evidence>
<gene>
    <name evidence="2" type="ORF">Scani_11420</name>
</gene>
<feature type="signal peptide" evidence="1">
    <location>
        <begin position="1"/>
        <end position="30"/>
    </location>
</feature>
<reference evidence="2 3" key="1">
    <citation type="submission" date="2019-12" db="EMBL/GenBank/DDBJ databases">
        <title>Whole genome shotgun sequence of Streptomyces caniferus NBRC 15389.</title>
        <authorList>
            <person name="Ichikawa N."/>
            <person name="Kimura A."/>
            <person name="Kitahashi Y."/>
            <person name="Komaki H."/>
            <person name="Tamura T."/>
        </authorList>
    </citation>
    <scope>NUCLEOTIDE SEQUENCE [LARGE SCALE GENOMIC DNA]</scope>
    <source>
        <strain evidence="2 3">NBRC 15389</strain>
    </source>
</reference>
<evidence type="ECO:0000256" key="1">
    <source>
        <dbReference type="SAM" id="SignalP"/>
    </source>
</evidence>
<feature type="chain" id="PRO_5024997993" evidence="1">
    <location>
        <begin position="31"/>
        <end position="174"/>
    </location>
</feature>
<dbReference type="AlphaFoldDB" id="A0A640S1S6"/>
<keyword evidence="1" id="KW-0732">Signal</keyword>
<dbReference type="EMBL" id="BLIN01000002">
    <property type="protein sequence ID" value="GFE04874.1"/>
    <property type="molecule type" value="Genomic_DNA"/>
</dbReference>
<accession>A0A640S1S6</accession>
<dbReference type="Proteomes" id="UP000435837">
    <property type="component" value="Unassembled WGS sequence"/>
</dbReference>
<evidence type="ECO:0000313" key="2">
    <source>
        <dbReference type="EMBL" id="GFE04874.1"/>
    </source>
</evidence>
<proteinExistence type="predicted"/>
<protein>
    <submittedName>
        <fullName evidence="2">Uncharacterized protein</fullName>
    </submittedName>
</protein>
<organism evidence="2 3">
    <name type="scientific">Streptomyces caniferus</name>
    <dbReference type="NCBI Taxonomy" id="285557"/>
    <lineage>
        <taxon>Bacteria</taxon>
        <taxon>Bacillati</taxon>
        <taxon>Actinomycetota</taxon>
        <taxon>Actinomycetes</taxon>
        <taxon>Kitasatosporales</taxon>
        <taxon>Streptomycetaceae</taxon>
        <taxon>Streptomyces</taxon>
    </lineage>
</organism>
<comment type="caution">
    <text evidence="2">The sequence shown here is derived from an EMBL/GenBank/DDBJ whole genome shotgun (WGS) entry which is preliminary data.</text>
</comment>
<sequence length="174" mass="18058">MPGKLQSTARVLVAVTSIAAFGLVVPQASAVATPKASGVTLLPEAKSETRAIAAADPQAVQAMASLCGSGYALTYAERLPDATRFGTLFTYKNAAGASCAVFDNNSGFTKYMKLKLCENSHGQPCVTDEGNFSQYAGPVRVKSGFCATVTAIMKDSKSSHAALIDRVTTVPPCD</sequence>